<evidence type="ECO:0000259" key="16">
    <source>
        <dbReference type="PROSITE" id="PS51569"/>
    </source>
</evidence>
<dbReference type="EMBL" id="UFAJ01001020">
    <property type="protein sequence ID" value="SSD61960.1"/>
    <property type="molecule type" value="Genomic_DNA"/>
</dbReference>
<dbReference type="PANTHER" id="PTHR21451">
    <property type="entry name" value="HISTONE H3 METHYLTRANSFERASE"/>
    <property type="match status" value="1"/>
</dbReference>
<dbReference type="GO" id="GO:0000786">
    <property type="term" value="C:nucleosome"/>
    <property type="evidence" value="ECO:0007669"/>
    <property type="project" value="InterPro"/>
</dbReference>
<dbReference type="EC" id="2.1.1.360" evidence="2"/>
<dbReference type="Gene3D" id="3.40.50.150">
    <property type="entry name" value="Vaccinia Virus protein VP39"/>
    <property type="match status" value="1"/>
</dbReference>
<dbReference type="VEuPathDB" id="FungiDB:SCODWIG_03721"/>
<keyword evidence="4" id="KW-0489">Methyltransferase</keyword>
<evidence type="ECO:0000256" key="8">
    <source>
        <dbReference type="ARBA" id="ARBA00022853"/>
    </source>
</evidence>
<evidence type="ECO:0000313" key="18">
    <source>
        <dbReference type="Proteomes" id="UP000262825"/>
    </source>
</evidence>
<keyword evidence="5" id="KW-0808">Transferase</keyword>
<keyword evidence="7" id="KW-0677">Repeat</keyword>
<dbReference type="InterPro" id="IPR029063">
    <property type="entry name" value="SAM-dependent_MTases_sf"/>
</dbReference>
<dbReference type="GO" id="GO:0000781">
    <property type="term" value="C:chromosome, telomeric region"/>
    <property type="evidence" value="ECO:0007669"/>
    <property type="project" value="GOC"/>
</dbReference>
<feature type="binding site" evidence="14">
    <location>
        <begin position="449"/>
        <end position="452"/>
    </location>
    <ligand>
        <name>S-adenosyl-L-methionine</name>
        <dbReference type="ChEBI" id="CHEBI:59789"/>
    </ligand>
</feature>
<dbReference type="PIRSF" id="PIRSF017570">
    <property type="entry name" value="Histone_H3-K79_MeTrfase"/>
    <property type="match status" value="1"/>
</dbReference>
<comment type="catalytic activity">
    <reaction evidence="13">
        <text>L-lysyl(79)-[histone H3] + 3 S-adenosyl-L-methionine = N(6),N(6),N(6)-trimethyl-L-lysyl(79)-[histone H3] + 3 S-adenosyl-L-homocysteine + 3 H(+)</text>
        <dbReference type="Rhea" id="RHEA:60328"/>
        <dbReference type="Rhea" id="RHEA-COMP:15549"/>
        <dbReference type="Rhea" id="RHEA-COMP:15552"/>
        <dbReference type="ChEBI" id="CHEBI:15378"/>
        <dbReference type="ChEBI" id="CHEBI:29969"/>
        <dbReference type="ChEBI" id="CHEBI:57856"/>
        <dbReference type="ChEBI" id="CHEBI:59789"/>
        <dbReference type="ChEBI" id="CHEBI:61961"/>
        <dbReference type="EC" id="2.1.1.360"/>
    </reaction>
</comment>
<feature type="binding site" evidence="14">
    <location>
        <begin position="472"/>
        <end position="481"/>
    </location>
    <ligand>
        <name>S-adenosyl-L-methionine</name>
        <dbReference type="ChEBI" id="CHEBI:59789"/>
    </ligand>
</feature>
<dbReference type="SUPFAM" id="SSF53335">
    <property type="entry name" value="S-adenosyl-L-methionine-dependent methyltransferases"/>
    <property type="match status" value="1"/>
</dbReference>
<dbReference type="GO" id="GO:0042393">
    <property type="term" value="F:histone binding"/>
    <property type="evidence" value="ECO:0007669"/>
    <property type="project" value="InterPro"/>
</dbReference>
<feature type="binding site" evidence="14">
    <location>
        <begin position="536"/>
        <end position="537"/>
    </location>
    <ligand>
        <name>S-adenosyl-L-methionine</name>
        <dbReference type="ChEBI" id="CHEBI:59789"/>
    </ligand>
</feature>
<evidence type="ECO:0000256" key="1">
    <source>
        <dbReference type="ARBA" id="ARBA00004123"/>
    </source>
</evidence>
<evidence type="ECO:0000256" key="11">
    <source>
        <dbReference type="ARBA" id="ARBA00023242"/>
    </source>
</evidence>
<dbReference type="InterPro" id="IPR021162">
    <property type="entry name" value="Dot1"/>
</dbReference>
<feature type="region of interest" description="Disordered" evidence="15">
    <location>
        <begin position="149"/>
        <end position="194"/>
    </location>
</feature>
<evidence type="ECO:0000256" key="12">
    <source>
        <dbReference type="ARBA" id="ARBA00029821"/>
    </source>
</evidence>
<feature type="binding site" evidence="14">
    <location>
        <position position="499"/>
    </location>
    <ligand>
        <name>S-adenosyl-L-methionine</name>
        <dbReference type="ChEBI" id="CHEBI:59789"/>
    </ligand>
</feature>
<feature type="compositionally biased region" description="Polar residues" evidence="15">
    <location>
        <begin position="46"/>
        <end position="59"/>
    </location>
</feature>
<comment type="subcellular location">
    <subcellularLocation>
        <location evidence="1">Nucleus</location>
    </subcellularLocation>
</comment>
<name>A0A376BCV7_9ASCO</name>
<dbReference type="InterPro" id="IPR025789">
    <property type="entry name" value="DOT1_dom"/>
</dbReference>
<dbReference type="GO" id="GO:0032259">
    <property type="term" value="P:methylation"/>
    <property type="evidence" value="ECO:0007669"/>
    <property type="project" value="UniProtKB-KW"/>
</dbReference>
<dbReference type="GO" id="GO:0140956">
    <property type="term" value="F:histone H3K79 trimethyltransferase activity"/>
    <property type="evidence" value="ECO:0007669"/>
    <property type="project" value="UniProtKB-EC"/>
</dbReference>
<dbReference type="PANTHER" id="PTHR21451:SF0">
    <property type="entry name" value="HISTONE-LYSINE N-METHYLTRANSFERASE, H3 LYSINE-79 SPECIFIC"/>
    <property type="match status" value="1"/>
</dbReference>
<dbReference type="Proteomes" id="UP000262825">
    <property type="component" value="Unassembled WGS sequence"/>
</dbReference>
<dbReference type="GO" id="GO:0006281">
    <property type="term" value="P:DNA repair"/>
    <property type="evidence" value="ECO:0007669"/>
    <property type="project" value="InterPro"/>
</dbReference>
<dbReference type="Pfam" id="PF08123">
    <property type="entry name" value="DOT1"/>
    <property type="match status" value="1"/>
</dbReference>
<evidence type="ECO:0000256" key="7">
    <source>
        <dbReference type="ARBA" id="ARBA00022737"/>
    </source>
</evidence>
<dbReference type="GO" id="GO:0031509">
    <property type="term" value="P:subtelomeric heterochromatin formation"/>
    <property type="evidence" value="ECO:0007669"/>
    <property type="project" value="InterPro"/>
</dbReference>
<keyword evidence="9" id="KW-0805">Transcription regulation</keyword>
<accession>A0A376BCV7</accession>
<proteinExistence type="predicted"/>
<dbReference type="AlphaFoldDB" id="A0A376BCV7"/>
<evidence type="ECO:0000256" key="13">
    <source>
        <dbReference type="ARBA" id="ARBA00047770"/>
    </source>
</evidence>
<keyword evidence="11" id="KW-0539">Nucleus</keyword>
<evidence type="ECO:0000313" key="17">
    <source>
        <dbReference type="EMBL" id="SSD61960.1"/>
    </source>
</evidence>
<evidence type="ECO:0000256" key="6">
    <source>
        <dbReference type="ARBA" id="ARBA00022691"/>
    </source>
</evidence>
<dbReference type="Gene3D" id="1.10.260.170">
    <property type="match status" value="1"/>
</dbReference>
<keyword evidence="10" id="KW-0804">Transcription</keyword>
<feature type="domain" description="DOT1" evidence="16">
    <location>
        <begin position="326"/>
        <end position="646"/>
    </location>
</feature>
<evidence type="ECO:0000256" key="9">
    <source>
        <dbReference type="ARBA" id="ARBA00023015"/>
    </source>
</evidence>
<dbReference type="GO" id="GO:0005634">
    <property type="term" value="C:nucleus"/>
    <property type="evidence" value="ECO:0007669"/>
    <property type="project" value="UniProtKB-SubCell"/>
</dbReference>
<evidence type="ECO:0000256" key="3">
    <source>
        <dbReference type="ARBA" id="ARBA00020987"/>
    </source>
</evidence>
<dbReference type="GO" id="GO:0000077">
    <property type="term" value="P:DNA damage checkpoint signaling"/>
    <property type="evidence" value="ECO:0007669"/>
    <property type="project" value="InterPro"/>
</dbReference>
<sequence>MTSNILETTITSDCKSDISIESKRKSSLVSPSSSFTDDMEILNNKDITPLSSSGNNHQLLQEKNEPPKVNKKNNIPTKEVEVSPTSQLQPRHEKQISATLLKLIKDANRYDPNCEYSLPTGFLRPRKPKKLGIYDEVLKEEQELKNQKIFKKKQEKKESIQRSKEKRKQSMEKTKEKKRKERKQRTSKNMITKKSSLSRDIIIEGNGEIFEHKMVESTNQEVDDRKLLKEILYYPEDKNKSQNNDIQQETKINKKENGTEKGEGRTYYFIYIDNKTIKKYSNFFIKDLPKDSPSDLIQSNQISQLNASTTVEFHPSVIYPNYKETFEIDFTNPKKLVVYNPMLEIGRTIEYNSLIYLPALYTDYVDQEILPNLFEAYKNENVESFQNAVLKYNNYILKIPKDAITKHLSNLEALPVSFIHFILTSVYVRTVLPDAKKLKKYVAFSNFVYGELLPSFLTTCYQQCDLNDEKIFVDLGSGVGNCVIQAALEYGCKLSFGCEIMENASDLTESQTRELEKRCKLLGINLGKTLFELRTSFVDNEKVIEILKKCDVLLINNFIFDAKMNGYIENLIQNVKVGCKIITLKTLRPYGFIADSNNIDNILCRLKVDKFSLPEDSVSWTYTGGGEYYISTVTDFIDESLLTVHARVRNIRKPNYSYELFPLQEDENEHSIGGKKSRGKKNKVSKTKKLKNDKPKKQKLNK</sequence>
<gene>
    <name evidence="17" type="ORF">SCODWIG_03721</name>
</gene>
<reference evidence="18" key="1">
    <citation type="submission" date="2018-06" db="EMBL/GenBank/DDBJ databases">
        <authorList>
            <person name="Guldener U."/>
        </authorList>
    </citation>
    <scope>NUCLEOTIDE SEQUENCE [LARGE SCALE GENOMIC DNA]</scope>
    <source>
        <strain evidence="18">UTAD17</strain>
    </source>
</reference>
<keyword evidence="6 14" id="KW-0949">S-adenosyl-L-methionine</keyword>
<evidence type="ECO:0000256" key="4">
    <source>
        <dbReference type="ARBA" id="ARBA00022603"/>
    </source>
</evidence>
<feature type="compositionally biased region" description="Basic residues" evidence="15">
    <location>
        <begin position="176"/>
        <end position="186"/>
    </location>
</feature>
<protein>
    <recommendedName>
        <fullName evidence="3">Histone-lysine N-methyltransferase, H3 lysine-79 specific</fullName>
        <ecNumber evidence="2">2.1.1.360</ecNumber>
    </recommendedName>
    <alternativeName>
        <fullName evidence="12">Histone H3-K79 methyltransferase</fullName>
    </alternativeName>
</protein>
<organism evidence="17 18">
    <name type="scientific">Saccharomycodes ludwigii</name>
    <dbReference type="NCBI Taxonomy" id="36035"/>
    <lineage>
        <taxon>Eukaryota</taxon>
        <taxon>Fungi</taxon>
        <taxon>Dikarya</taxon>
        <taxon>Ascomycota</taxon>
        <taxon>Saccharomycotina</taxon>
        <taxon>Saccharomycetes</taxon>
        <taxon>Saccharomycodales</taxon>
        <taxon>Saccharomycodaceae</taxon>
        <taxon>Saccharomycodes</taxon>
    </lineage>
</organism>
<evidence type="ECO:0000256" key="15">
    <source>
        <dbReference type="SAM" id="MobiDB-lite"/>
    </source>
</evidence>
<keyword evidence="18" id="KW-1185">Reference proteome</keyword>
<evidence type="ECO:0000256" key="10">
    <source>
        <dbReference type="ARBA" id="ARBA00023163"/>
    </source>
</evidence>
<keyword evidence="8" id="KW-0156">Chromatin regulator</keyword>
<evidence type="ECO:0000256" key="14">
    <source>
        <dbReference type="PIRSR" id="PIRSR017570-1"/>
    </source>
</evidence>
<feature type="compositionally biased region" description="Basic and acidic residues" evidence="15">
    <location>
        <begin position="155"/>
        <end position="175"/>
    </location>
</feature>
<evidence type="ECO:0000256" key="5">
    <source>
        <dbReference type="ARBA" id="ARBA00022679"/>
    </source>
</evidence>
<feature type="compositionally biased region" description="Basic residues" evidence="15">
    <location>
        <begin position="673"/>
        <end position="689"/>
    </location>
</feature>
<feature type="region of interest" description="Disordered" evidence="15">
    <location>
        <begin position="667"/>
        <end position="702"/>
    </location>
</feature>
<dbReference type="PROSITE" id="PS51569">
    <property type="entry name" value="DOT1"/>
    <property type="match status" value="1"/>
</dbReference>
<dbReference type="InterPro" id="IPR030445">
    <property type="entry name" value="H3-K79_meTrfase"/>
</dbReference>
<feature type="region of interest" description="Disordered" evidence="15">
    <location>
        <begin position="46"/>
        <end position="93"/>
    </location>
</feature>
<evidence type="ECO:0000256" key="2">
    <source>
        <dbReference type="ARBA" id="ARBA00012190"/>
    </source>
</evidence>